<proteinExistence type="predicted"/>
<reference evidence="3" key="2">
    <citation type="submission" date="2015-02" db="EMBL/GenBank/DDBJ databases">
        <title>Complete Genome Sequence of Pelosinus fermentans JBW45.</title>
        <authorList>
            <person name="De Leon K.B."/>
            <person name="Utturkar S.M."/>
            <person name="Camilleri L.B."/>
            <person name="Arkin A.P."/>
            <person name="Fields M.W."/>
            <person name="Brown S.D."/>
            <person name="Wall J.D."/>
        </authorList>
    </citation>
    <scope>NUCLEOTIDE SEQUENCE [LARGE SCALE GENOMIC DNA]</scope>
    <source>
        <strain evidence="3">JBW45</strain>
    </source>
</reference>
<organism evidence="2 3">
    <name type="scientific">Pelosinus fermentans JBW45</name>
    <dbReference type="NCBI Taxonomy" id="1192197"/>
    <lineage>
        <taxon>Bacteria</taxon>
        <taxon>Bacillati</taxon>
        <taxon>Bacillota</taxon>
        <taxon>Negativicutes</taxon>
        <taxon>Selenomonadales</taxon>
        <taxon>Sporomusaceae</taxon>
        <taxon>Pelosinus</taxon>
    </lineage>
</organism>
<accession>I9NXA8</accession>
<keyword evidence="1" id="KW-0472">Membrane</keyword>
<evidence type="ECO:0000313" key="3">
    <source>
        <dbReference type="Proteomes" id="UP000005361"/>
    </source>
</evidence>
<protein>
    <submittedName>
        <fullName evidence="2">Uncharacterized protein</fullName>
    </submittedName>
</protein>
<dbReference type="STRING" id="1192197.JBW_04149"/>
<reference evidence="2 3" key="1">
    <citation type="journal article" date="2015" name="Genome Announc.">
        <title>Complete Genome Sequence of Pelosinus fermentans JBW45, a Member of a Remarkably Competitive Group of Negativicutes in the Firmicutes Phylum.</title>
        <authorList>
            <person name="De Leon K.B."/>
            <person name="Utturkar S.M."/>
            <person name="Camilleri L.B."/>
            <person name="Elias D.A."/>
            <person name="Arkin A.P."/>
            <person name="Fields M.W."/>
            <person name="Brown S.D."/>
            <person name="Wall J.D."/>
        </authorList>
    </citation>
    <scope>NUCLEOTIDE SEQUENCE [LARGE SCALE GENOMIC DNA]</scope>
    <source>
        <strain evidence="2 3">JBW45</strain>
    </source>
</reference>
<dbReference type="KEGG" id="pft:JBW_04149"/>
<keyword evidence="1" id="KW-1133">Transmembrane helix</keyword>
<dbReference type="EMBL" id="CP010978">
    <property type="protein sequence ID" value="AJQ29482.1"/>
    <property type="molecule type" value="Genomic_DNA"/>
</dbReference>
<evidence type="ECO:0000256" key="1">
    <source>
        <dbReference type="SAM" id="Phobius"/>
    </source>
</evidence>
<feature type="transmembrane region" description="Helical" evidence="1">
    <location>
        <begin position="12"/>
        <end position="30"/>
    </location>
</feature>
<dbReference type="Proteomes" id="UP000005361">
    <property type="component" value="Chromosome"/>
</dbReference>
<name>I9NXA8_9FIRM</name>
<evidence type="ECO:0000313" key="2">
    <source>
        <dbReference type="EMBL" id="AJQ29482.1"/>
    </source>
</evidence>
<keyword evidence="1" id="KW-0812">Transmembrane</keyword>
<sequence length="176" mass="20247">MKFILFKTVIRGSLFIIVFATVSLLVIIFLKTQIYQSINDRYEPTISVNEVDNLSNTEIVEKLLTLYLEHYKAKPVFDDQKIKAYKNIEARVAKGTESVAGRTAFIVSYEVQQHFWNEYWQLGGGRTLKEGGRAVILHYAILMKENDHFRLKMKGLEPPTPDEIQSAFALISSTKR</sequence>
<dbReference type="HOGENOM" id="CLU_1523751_0_0_9"/>
<dbReference type="AlphaFoldDB" id="I9NXA8"/>
<gene>
    <name evidence="2" type="ORF">JBW_04149</name>
</gene>